<evidence type="ECO:0000313" key="8">
    <source>
        <dbReference type="Proteomes" id="UP001167919"/>
    </source>
</evidence>
<evidence type="ECO:0000313" key="7">
    <source>
        <dbReference type="EMBL" id="MDN6899777.1"/>
    </source>
</evidence>
<evidence type="ECO:0000256" key="1">
    <source>
        <dbReference type="ARBA" id="ARBA00004651"/>
    </source>
</evidence>
<feature type="transmembrane region" description="Helical" evidence="6">
    <location>
        <begin position="406"/>
        <end position="426"/>
    </location>
</feature>
<protein>
    <submittedName>
        <fullName evidence="7">Amino acid permease</fullName>
    </submittedName>
</protein>
<organism evidence="7 8">
    <name type="scientific">Oenococcus sicerae</name>
    <dbReference type="NCBI Taxonomy" id="2203724"/>
    <lineage>
        <taxon>Bacteria</taxon>
        <taxon>Bacillati</taxon>
        <taxon>Bacillota</taxon>
        <taxon>Bacilli</taxon>
        <taxon>Lactobacillales</taxon>
        <taxon>Lactobacillaceae</taxon>
        <taxon>Oenococcus</taxon>
    </lineage>
</organism>
<keyword evidence="3 6" id="KW-0812">Transmembrane</keyword>
<dbReference type="Proteomes" id="UP001167919">
    <property type="component" value="Unassembled WGS sequence"/>
</dbReference>
<evidence type="ECO:0000256" key="3">
    <source>
        <dbReference type="ARBA" id="ARBA00022692"/>
    </source>
</evidence>
<feature type="transmembrane region" description="Helical" evidence="6">
    <location>
        <begin position="346"/>
        <end position="369"/>
    </location>
</feature>
<keyword evidence="4 6" id="KW-1133">Transmembrane helix</keyword>
<dbReference type="InterPro" id="IPR050367">
    <property type="entry name" value="APC_superfamily"/>
</dbReference>
<dbReference type="Gene3D" id="1.20.1740.10">
    <property type="entry name" value="Amino acid/polyamine transporter I"/>
    <property type="match status" value="1"/>
</dbReference>
<evidence type="ECO:0000256" key="5">
    <source>
        <dbReference type="ARBA" id="ARBA00023136"/>
    </source>
</evidence>
<comment type="caution">
    <text evidence="7">The sequence shown here is derived from an EMBL/GenBank/DDBJ whole genome shotgun (WGS) entry which is preliminary data.</text>
</comment>
<dbReference type="EMBL" id="SDWY01000001">
    <property type="protein sequence ID" value="MDN6899777.1"/>
    <property type="molecule type" value="Genomic_DNA"/>
</dbReference>
<gene>
    <name evidence="7" type="ORF">EVC35_02000</name>
</gene>
<dbReference type="InterPro" id="IPR002293">
    <property type="entry name" value="AA/rel_permease1"/>
</dbReference>
<sequence>MIDGNSKQRLGFWSIVLFGINGIIGSGIFLLPSAPMKLIGVGSVFALLLDAFLVATIALCFAQDANYFDKNGGPYLYAKEAFGNFIGYEVGVVTWAIRIIAEATAAVGFATILGAFFPNLSSSLARSAVIALLLIALALMNIAGVQLTKIINNIVTISKLIPLVLFISIGLFFLKGNNFVPFFPHGQYASGSFGQAALTMFFAFTGFEGISVAAGEMTNPKKNLPRAIMIIVATVTLVYVLIQLTAIGIMGYRLADSATPIMDAFAEVTGTFGKDLIAAGSLISIGGLLVASSFITPRSGLALAENKMMPQVIARKNSKNAPYVAIIISTSISLIIALFNSTFANLALISAISRFAQYIPTIIAVFVFSKTKKTQKTTFQIPFGPAIPLLALVVSIWLLVQTNIQQLVWGLGALVIAVPFYFFTAYRNQS</sequence>
<feature type="transmembrane region" description="Helical" evidence="6">
    <location>
        <begin position="38"/>
        <end position="62"/>
    </location>
</feature>
<dbReference type="AlphaFoldDB" id="A0AAJ1R8L6"/>
<feature type="transmembrane region" description="Helical" evidence="6">
    <location>
        <begin position="381"/>
        <end position="400"/>
    </location>
</feature>
<feature type="transmembrane region" description="Helical" evidence="6">
    <location>
        <begin position="321"/>
        <end position="340"/>
    </location>
</feature>
<evidence type="ECO:0000256" key="2">
    <source>
        <dbReference type="ARBA" id="ARBA00022475"/>
    </source>
</evidence>
<feature type="transmembrane region" description="Helical" evidence="6">
    <location>
        <begin position="12"/>
        <end position="32"/>
    </location>
</feature>
<feature type="transmembrane region" description="Helical" evidence="6">
    <location>
        <begin position="95"/>
        <end position="117"/>
    </location>
</feature>
<feature type="transmembrane region" description="Helical" evidence="6">
    <location>
        <begin position="123"/>
        <end position="143"/>
    </location>
</feature>
<reference evidence="7" key="1">
    <citation type="submission" date="2019-01" db="EMBL/GenBank/DDBJ databases">
        <title>Oenococcus sicerae UCMA17102.</title>
        <authorList>
            <person name="Cousin F.J."/>
            <person name="Le Guellec R."/>
            <person name="Cretenet M."/>
        </authorList>
    </citation>
    <scope>NUCLEOTIDE SEQUENCE</scope>
    <source>
        <strain evidence="7">UCMA17102</strain>
    </source>
</reference>
<dbReference type="Pfam" id="PF13520">
    <property type="entry name" value="AA_permease_2"/>
    <property type="match status" value="1"/>
</dbReference>
<comment type="subcellular location">
    <subcellularLocation>
        <location evidence="1">Cell membrane</location>
        <topology evidence="1">Multi-pass membrane protein</topology>
    </subcellularLocation>
</comment>
<dbReference type="GO" id="GO:0022857">
    <property type="term" value="F:transmembrane transporter activity"/>
    <property type="evidence" value="ECO:0007669"/>
    <property type="project" value="InterPro"/>
</dbReference>
<dbReference type="PANTHER" id="PTHR42770">
    <property type="entry name" value="AMINO ACID TRANSPORTER-RELATED"/>
    <property type="match status" value="1"/>
</dbReference>
<feature type="transmembrane region" description="Helical" evidence="6">
    <location>
        <begin position="227"/>
        <end position="252"/>
    </location>
</feature>
<feature type="transmembrane region" description="Helical" evidence="6">
    <location>
        <begin position="276"/>
        <end position="301"/>
    </location>
</feature>
<dbReference type="PANTHER" id="PTHR42770:SF18">
    <property type="entry name" value="ARGININE_AGMATINE ANTIPORTER"/>
    <property type="match status" value="1"/>
</dbReference>
<feature type="transmembrane region" description="Helical" evidence="6">
    <location>
        <begin position="150"/>
        <end position="173"/>
    </location>
</feature>
<evidence type="ECO:0000256" key="6">
    <source>
        <dbReference type="SAM" id="Phobius"/>
    </source>
</evidence>
<feature type="transmembrane region" description="Helical" evidence="6">
    <location>
        <begin position="193"/>
        <end position="215"/>
    </location>
</feature>
<keyword evidence="5 6" id="KW-0472">Membrane</keyword>
<dbReference type="PIRSF" id="PIRSF006060">
    <property type="entry name" value="AA_transporter"/>
    <property type="match status" value="1"/>
</dbReference>
<proteinExistence type="predicted"/>
<evidence type="ECO:0000256" key="4">
    <source>
        <dbReference type="ARBA" id="ARBA00022989"/>
    </source>
</evidence>
<keyword evidence="2" id="KW-1003">Cell membrane</keyword>
<accession>A0AAJ1R8L6</accession>
<name>A0AAJ1R8L6_9LACO</name>
<dbReference type="GO" id="GO:0005886">
    <property type="term" value="C:plasma membrane"/>
    <property type="evidence" value="ECO:0007669"/>
    <property type="project" value="UniProtKB-SubCell"/>
</dbReference>
<dbReference type="RefSeq" id="WP_301710964.1">
    <property type="nucleotide sequence ID" value="NZ_SDWY01000001.1"/>
</dbReference>